<dbReference type="Proteomes" id="UP000007431">
    <property type="component" value="Unassembled WGS sequence"/>
</dbReference>
<dbReference type="OrthoDB" id="3051796at2759"/>
<dbReference type="RefSeq" id="XP_003034711.1">
    <property type="nucleotide sequence ID" value="XM_003034665.1"/>
</dbReference>
<accession>D8PY87</accession>
<dbReference type="AlphaFoldDB" id="D8PY87"/>
<proteinExistence type="predicted"/>
<evidence type="ECO:0000313" key="1">
    <source>
        <dbReference type="EMBL" id="EFI99808.1"/>
    </source>
</evidence>
<gene>
    <name evidence="1" type="ORF">SCHCODRAFT_107447</name>
</gene>
<dbReference type="SUPFAM" id="SSF52047">
    <property type="entry name" value="RNI-like"/>
    <property type="match status" value="1"/>
</dbReference>
<keyword evidence="2" id="KW-1185">Reference proteome</keyword>
<dbReference type="GeneID" id="9596979"/>
<name>D8PY87_SCHCM</name>
<protein>
    <recommendedName>
        <fullName evidence="3">F-box domain-containing protein</fullName>
    </recommendedName>
</protein>
<dbReference type="InterPro" id="IPR032675">
    <property type="entry name" value="LRR_dom_sf"/>
</dbReference>
<evidence type="ECO:0000313" key="2">
    <source>
        <dbReference type="Proteomes" id="UP000007431"/>
    </source>
</evidence>
<dbReference type="VEuPathDB" id="FungiDB:SCHCODRAFT_02616943"/>
<dbReference type="InParanoid" id="D8PY87"/>
<dbReference type="EMBL" id="GL377304">
    <property type="protein sequence ID" value="EFI99808.1"/>
    <property type="molecule type" value="Genomic_DNA"/>
</dbReference>
<sequence>MPPEEETARHNLQQAVEISGLSLQRHGLYPCPSQKTEIQNIIGELGSDICAIDEAICRLHALRNDLVEQRAASRSVISPIRTLPSELLSEIFLFVELRIYPMVLTNGRLFHRVEPPAFACVCLEWRRAALGTPALWTDIHINAATRVHENSTFMINYLARSASLPLQVHLHAGDIRARAAFSLLARLSQLRWESLTLDACERLEPLDTPNLSAVHVTNDCSSDDIDLMFLTGASLVRNLSLALDVGNIILPPWPVISTLKLTMVGADDTEFSHANKVINSCRQTLEYLVVADNGDDPINTANSNRGKPVELPALVSIDLDNYTYAMMRTIIAPNLRSIALRRCPAHDDLGEYVLADSGLMAMQSVRCLTLVDFDFASLERLLEALDGLPNLERINVVDILCGNKFLRALADLGGGERPLRLPKLTSLSLFFRLMVGVTKDRERRQALTELMLARRADCVVNGVLVKGLKELTTNLSKDG</sequence>
<organism evidence="2">
    <name type="scientific">Schizophyllum commune (strain H4-8 / FGSC 9210)</name>
    <name type="common">Split gill fungus</name>
    <dbReference type="NCBI Taxonomy" id="578458"/>
    <lineage>
        <taxon>Eukaryota</taxon>
        <taxon>Fungi</taxon>
        <taxon>Dikarya</taxon>
        <taxon>Basidiomycota</taxon>
        <taxon>Agaricomycotina</taxon>
        <taxon>Agaricomycetes</taxon>
        <taxon>Agaricomycetidae</taxon>
        <taxon>Agaricales</taxon>
        <taxon>Schizophyllaceae</taxon>
        <taxon>Schizophyllum</taxon>
    </lineage>
</organism>
<feature type="non-terminal residue" evidence="1">
    <location>
        <position position="479"/>
    </location>
</feature>
<evidence type="ECO:0008006" key="3">
    <source>
        <dbReference type="Google" id="ProtNLM"/>
    </source>
</evidence>
<dbReference type="HOGENOM" id="CLU_018544_13_1_1"/>
<reference evidence="1 2" key="1">
    <citation type="journal article" date="2010" name="Nat. Biotechnol.">
        <title>Genome sequence of the model mushroom Schizophyllum commune.</title>
        <authorList>
            <person name="Ohm R.A."/>
            <person name="de Jong J.F."/>
            <person name="Lugones L.G."/>
            <person name="Aerts A."/>
            <person name="Kothe E."/>
            <person name="Stajich J.E."/>
            <person name="de Vries R.P."/>
            <person name="Record E."/>
            <person name="Levasseur A."/>
            <person name="Baker S.E."/>
            <person name="Bartholomew K.A."/>
            <person name="Coutinho P.M."/>
            <person name="Erdmann S."/>
            <person name="Fowler T.J."/>
            <person name="Gathman A.C."/>
            <person name="Lombard V."/>
            <person name="Henrissat B."/>
            <person name="Knabe N."/>
            <person name="Kuees U."/>
            <person name="Lilly W.W."/>
            <person name="Lindquist E."/>
            <person name="Lucas S."/>
            <person name="Magnuson J.K."/>
            <person name="Piumi F."/>
            <person name="Raudaskoski M."/>
            <person name="Salamov A."/>
            <person name="Schmutz J."/>
            <person name="Schwarze F.W.M.R."/>
            <person name="vanKuyk P.A."/>
            <person name="Horton J.S."/>
            <person name="Grigoriev I.V."/>
            <person name="Woesten H.A.B."/>
        </authorList>
    </citation>
    <scope>NUCLEOTIDE SEQUENCE [LARGE SCALE GENOMIC DNA]</scope>
    <source>
        <strain evidence="2">H4-8 / FGSC 9210</strain>
    </source>
</reference>
<dbReference type="KEGG" id="scm:SCHCO_02616943"/>
<dbReference type="Gene3D" id="3.80.10.10">
    <property type="entry name" value="Ribonuclease Inhibitor"/>
    <property type="match status" value="1"/>
</dbReference>